<evidence type="ECO:0000259" key="6">
    <source>
        <dbReference type="Pfam" id="PF01386"/>
    </source>
</evidence>
<dbReference type="InterPro" id="IPR020057">
    <property type="entry name" value="Ribosomal_bL25_b-dom"/>
</dbReference>
<keyword evidence="1 5" id="KW-0699">rRNA-binding</keyword>
<evidence type="ECO:0000256" key="1">
    <source>
        <dbReference type="ARBA" id="ARBA00022730"/>
    </source>
</evidence>
<comment type="subunit">
    <text evidence="5">Part of the 50S ribosomal subunit; part of the 5S rRNA/L5/L18/L25 subcomplex. Contacts the 5S rRNA. Binds to the 5S rRNA independently of L5 and L18.</text>
</comment>
<dbReference type="InterPro" id="IPR020930">
    <property type="entry name" value="Ribosomal_uL5_bac-type"/>
</dbReference>
<feature type="domain" description="Large ribosomal subunit protein bL25 L25" evidence="6">
    <location>
        <begin position="5"/>
        <end position="88"/>
    </location>
</feature>
<dbReference type="InterPro" id="IPR011035">
    <property type="entry name" value="Ribosomal_bL25/Gln-tRNA_synth"/>
</dbReference>
<evidence type="ECO:0000313" key="8">
    <source>
        <dbReference type="EMBL" id="PIP74019.1"/>
    </source>
</evidence>
<keyword evidence="3 5" id="KW-0689">Ribosomal protein</keyword>
<dbReference type="GO" id="GO:0022625">
    <property type="term" value="C:cytosolic large ribosomal subunit"/>
    <property type="evidence" value="ECO:0007669"/>
    <property type="project" value="TreeGrafter"/>
</dbReference>
<dbReference type="GO" id="GO:0008097">
    <property type="term" value="F:5S rRNA binding"/>
    <property type="evidence" value="ECO:0007669"/>
    <property type="project" value="InterPro"/>
</dbReference>
<dbReference type="InterPro" id="IPR001021">
    <property type="entry name" value="Ribosomal_bL25_long"/>
</dbReference>
<evidence type="ECO:0000256" key="2">
    <source>
        <dbReference type="ARBA" id="ARBA00022884"/>
    </source>
</evidence>
<dbReference type="PANTHER" id="PTHR33284">
    <property type="entry name" value="RIBOSOMAL PROTEIN L25/GLN-TRNA SYNTHETASE, ANTI-CODON-BINDING DOMAIN-CONTAINING PROTEIN"/>
    <property type="match status" value="1"/>
</dbReference>
<name>A0A2H0CWC6_9BACT</name>
<evidence type="ECO:0000256" key="4">
    <source>
        <dbReference type="ARBA" id="ARBA00023274"/>
    </source>
</evidence>
<keyword evidence="4 5" id="KW-0687">Ribonucleoprotein</keyword>
<evidence type="ECO:0000313" key="9">
    <source>
        <dbReference type="Proteomes" id="UP000230638"/>
    </source>
</evidence>
<dbReference type="Pfam" id="PF01386">
    <property type="entry name" value="Ribosomal_L25p"/>
    <property type="match status" value="1"/>
</dbReference>
<dbReference type="GO" id="GO:0003735">
    <property type="term" value="F:structural constituent of ribosome"/>
    <property type="evidence" value="ECO:0007669"/>
    <property type="project" value="InterPro"/>
</dbReference>
<dbReference type="HAMAP" id="MF_01334">
    <property type="entry name" value="Ribosomal_bL25_CTC"/>
    <property type="match status" value="1"/>
</dbReference>
<dbReference type="AlphaFoldDB" id="A0A2H0CWC6"/>
<dbReference type="InterPro" id="IPR020056">
    <property type="entry name" value="Rbsml_bL25/Gln-tRNA_synth_N"/>
</dbReference>
<dbReference type="Pfam" id="PF14693">
    <property type="entry name" value="Ribosomal_TL5_C"/>
    <property type="match status" value="1"/>
</dbReference>
<evidence type="ECO:0000259" key="7">
    <source>
        <dbReference type="Pfam" id="PF14693"/>
    </source>
</evidence>
<dbReference type="InterPro" id="IPR029751">
    <property type="entry name" value="Ribosomal_L25_dom"/>
</dbReference>
<gene>
    <name evidence="5" type="primary">rplY</name>
    <name evidence="5" type="synonym">ctc</name>
    <name evidence="8" type="ORF">COW88_00380</name>
</gene>
<dbReference type="GO" id="GO:0006412">
    <property type="term" value="P:translation"/>
    <property type="evidence" value="ECO:0007669"/>
    <property type="project" value="UniProtKB-UniRule"/>
</dbReference>
<sequence length="218" mass="23797">MLKLTTDTREKGKHIKKLRKNGKMPAVFYGNKVSATTISVDTTEFLKVWREAGESSVITLDTPTGAKDVLIQDVQTDPVKGMPVHADFYVIDKDKKITVTVPLEFEGISPAVKELNGTLVKVMHEIEIEVLPKDLPHSLKVDISKLVDFESRIKVSDIALPQSAVPTDGADEIVALIAEQKEEEEASAEAIDMSAIEVEKKGKKEDVDGADASTEKAA</sequence>
<dbReference type="SUPFAM" id="SSF50715">
    <property type="entry name" value="Ribosomal protein L25-like"/>
    <property type="match status" value="1"/>
</dbReference>
<dbReference type="Gene3D" id="2.170.120.20">
    <property type="entry name" value="Ribosomal protein L25, beta domain"/>
    <property type="match status" value="1"/>
</dbReference>
<proteinExistence type="inferred from homology"/>
<comment type="caution">
    <text evidence="8">The sequence shown here is derived from an EMBL/GenBank/DDBJ whole genome shotgun (WGS) entry which is preliminary data.</text>
</comment>
<keyword evidence="2 5" id="KW-0694">RNA-binding</keyword>
<comment type="similarity">
    <text evidence="5">Belongs to the bacterial ribosomal protein bL25 family. CTC subfamily.</text>
</comment>
<evidence type="ECO:0000256" key="5">
    <source>
        <dbReference type="HAMAP-Rule" id="MF_01334"/>
    </source>
</evidence>
<dbReference type="Gene3D" id="2.40.240.10">
    <property type="entry name" value="Ribosomal Protein L25, Chain P"/>
    <property type="match status" value="1"/>
</dbReference>
<dbReference type="InterPro" id="IPR037121">
    <property type="entry name" value="Ribosomal_bL25_C"/>
</dbReference>
<dbReference type="CDD" id="cd00495">
    <property type="entry name" value="Ribosomal_L25_TL5_CTC"/>
    <property type="match status" value="1"/>
</dbReference>
<accession>A0A2H0CWC6</accession>
<dbReference type="NCBIfam" id="TIGR00731">
    <property type="entry name" value="bL25_bact_ctc"/>
    <property type="match status" value="1"/>
</dbReference>
<feature type="domain" description="Large ribosomal subunit protein bL25 beta" evidence="7">
    <location>
        <begin position="96"/>
        <end position="180"/>
    </location>
</feature>
<protein>
    <recommendedName>
        <fullName evidence="5">Large ribosomal subunit protein bL25</fullName>
    </recommendedName>
    <alternativeName>
        <fullName evidence="5">General stress protein CTC</fullName>
    </alternativeName>
</protein>
<reference evidence="8 9" key="1">
    <citation type="submission" date="2017-09" db="EMBL/GenBank/DDBJ databases">
        <title>Depth-based differentiation of microbial function through sediment-hosted aquifers and enrichment of novel symbionts in the deep terrestrial subsurface.</title>
        <authorList>
            <person name="Probst A.J."/>
            <person name="Ladd B."/>
            <person name="Jarett J.K."/>
            <person name="Geller-Mcgrath D.E."/>
            <person name="Sieber C.M."/>
            <person name="Emerson J.B."/>
            <person name="Anantharaman K."/>
            <person name="Thomas B.C."/>
            <person name="Malmstrom R."/>
            <person name="Stieglmeier M."/>
            <person name="Klingl A."/>
            <person name="Woyke T."/>
            <person name="Ryan C.M."/>
            <person name="Banfield J.F."/>
        </authorList>
    </citation>
    <scope>NUCLEOTIDE SEQUENCE [LARGE SCALE GENOMIC DNA]</scope>
    <source>
        <strain evidence="8">CG22_combo_CG10-13_8_21_14_all_47_15</strain>
    </source>
</reference>
<dbReference type="PANTHER" id="PTHR33284:SF1">
    <property type="entry name" value="RIBOSOMAL PROTEIN L25_GLN-TRNA SYNTHETASE, ANTI-CODON-BINDING DOMAIN-CONTAINING PROTEIN"/>
    <property type="match status" value="1"/>
</dbReference>
<evidence type="ECO:0000256" key="3">
    <source>
        <dbReference type="ARBA" id="ARBA00022980"/>
    </source>
</evidence>
<organism evidence="8 9">
    <name type="scientific">Candidatus Lloydbacteria bacterium CG22_combo_CG10-13_8_21_14_all_47_15</name>
    <dbReference type="NCBI Taxonomy" id="1974635"/>
    <lineage>
        <taxon>Bacteria</taxon>
        <taxon>Candidatus Lloydiibacteriota</taxon>
    </lineage>
</organism>
<dbReference type="EMBL" id="PCTL01000001">
    <property type="protein sequence ID" value="PIP74019.1"/>
    <property type="molecule type" value="Genomic_DNA"/>
</dbReference>
<comment type="function">
    <text evidence="5">This is one of the proteins that binds to the 5S RNA in the ribosome where it forms part of the central protuberance.</text>
</comment>
<dbReference type="Proteomes" id="UP000230638">
    <property type="component" value="Unassembled WGS sequence"/>
</dbReference>